<dbReference type="SUPFAM" id="SSF46785">
    <property type="entry name" value="Winged helix' DNA-binding domain"/>
    <property type="match status" value="1"/>
</dbReference>
<evidence type="ECO:0000259" key="4">
    <source>
        <dbReference type="PROSITE" id="PS50949"/>
    </source>
</evidence>
<dbReference type="PANTHER" id="PTHR38445">
    <property type="entry name" value="HTH-TYPE TRANSCRIPTIONAL REPRESSOR YTRA"/>
    <property type="match status" value="1"/>
</dbReference>
<dbReference type="InterPro" id="IPR036390">
    <property type="entry name" value="WH_DNA-bd_sf"/>
</dbReference>
<proteinExistence type="predicted"/>
<evidence type="ECO:0000313" key="5">
    <source>
        <dbReference type="EMBL" id="MBB6716699.1"/>
    </source>
</evidence>
<keyword evidence="3" id="KW-0804">Transcription</keyword>
<keyword evidence="7" id="KW-1185">Reference proteome</keyword>
<gene>
    <name evidence="5" type="ORF">H7E68_18600</name>
    <name evidence="6" type="ORF">SAMN04488529_101846</name>
</gene>
<evidence type="ECO:0000256" key="2">
    <source>
        <dbReference type="ARBA" id="ARBA00023125"/>
    </source>
</evidence>
<dbReference type="Proteomes" id="UP000585258">
    <property type="component" value="Unassembled WGS sequence"/>
</dbReference>
<keyword evidence="2 6" id="KW-0238">DNA-binding</keyword>
<organism evidence="6 7">
    <name type="scientific">Clostridium gasigenes</name>
    <dbReference type="NCBI Taxonomy" id="94869"/>
    <lineage>
        <taxon>Bacteria</taxon>
        <taxon>Bacillati</taxon>
        <taxon>Bacillota</taxon>
        <taxon>Clostridia</taxon>
        <taxon>Eubacteriales</taxon>
        <taxon>Clostridiaceae</taxon>
        <taxon>Clostridium</taxon>
    </lineage>
</organism>
<protein>
    <submittedName>
        <fullName evidence="6">DNA-binding transcriptional regulator YhcF, GntR family</fullName>
    </submittedName>
    <submittedName>
        <fullName evidence="5">GntR family transcriptional regulator</fullName>
    </submittedName>
</protein>
<accession>A0A1H0NJ01</accession>
<dbReference type="OrthoDB" id="163333at2"/>
<dbReference type="SMART" id="SM00345">
    <property type="entry name" value="HTH_GNTR"/>
    <property type="match status" value="1"/>
</dbReference>
<dbReference type="GO" id="GO:0003700">
    <property type="term" value="F:DNA-binding transcription factor activity"/>
    <property type="evidence" value="ECO:0007669"/>
    <property type="project" value="InterPro"/>
</dbReference>
<dbReference type="EMBL" id="FNJM01000001">
    <property type="protein sequence ID" value="SDO92663.1"/>
    <property type="molecule type" value="Genomic_DNA"/>
</dbReference>
<evidence type="ECO:0000256" key="1">
    <source>
        <dbReference type="ARBA" id="ARBA00023015"/>
    </source>
</evidence>
<dbReference type="InterPro" id="IPR036388">
    <property type="entry name" value="WH-like_DNA-bd_sf"/>
</dbReference>
<evidence type="ECO:0000313" key="6">
    <source>
        <dbReference type="EMBL" id="SDO92663.1"/>
    </source>
</evidence>
<dbReference type="GO" id="GO:0003677">
    <property type="term" value="F:DNA binding"/>
    <property type="evidence" value="ECO:0007669"/>
    <property type="project" value="UniProtKB-KW"/>
</dbReference>
<reference evidence="6 7" key="1">
    <citation type="submission" date="2016-10" db="EMBL/GenBank/DDBJ databases">
        <authorList>
            <person name="de Groot N.N."/>
        </authorList>
    </citation>
    <scope>NUCLEOTIDE SEQUENCE [LARGE SCALE GENOMIC DNA]</scope>
    <source>
        <strain evidence="6 7">DSM 12272</strain>
    </source>
</reference>
<dbReference type="EMBL" id="JACKWY010000019">
    <property type="protein sequence ID" value="MBB6716699.1"/>
    <property type="molecule type" value="Genomic_DNA"/>
</dbReference>
<dbReference type="Proteomes" id="UP000198597">
    <property type="component" value="Unassembled WGS sequence"/>
</dbReference>
<dbReference type="AlphaFoldDB" id="A0A1H0NJ01"/>
<dbReference type="RefSeq" id="WP_089966133.1">
    <property type="nucleotide sequence ID" value="NZ_FNJM01000001.1"/>
</dbReference>
<dbReference type="CDD" id="cd07377">
    <property type="entry name" value="WHTH_GntR"/>
    <property type="match status" value="1"/>
</dbReference>
<dbReference type="Pfam" id="PF00392">
    <property type="entry name" value="GntR"/>
    <property type="match status" value="1"/>
</dbReference>
<dbReference type="STRING" id="94869.SAMN04488529_101846"/>
<reference evidence="5 8" key="2">
    <citation type="submission" date="2020-08" db="EMBL/GenBank/DDBJ databases">
        <title>Clostridia isolated from Swiss meat.</title>
        <authorList>
            <person name="Wambui J."/>
            <person name="Stevens M.J.A."/>
            <person name="Stephan R."/>
        </authorList>
    </citation>
    <scope>NUCLEOTIDE SEQUENCE [LARGE SCALE GENOMIC DNA]</scope>
    <source>
        <strain evidence="5 8">CM001</strain>
    </source>
</reference>
<evidence type="ECO:0000313" key="7">
    <source>
        <dbReference type="Proteomes" id="UP000198597"/>
    </source>
</evidence>
<dbReference type="Gene3D" id="1.10.10.10">
    <property type="entry name" value="Winged helix-like DNA-binding domain superfamily/Winged helix DNA-binding domain"/>
    <property type="match status" value="1"/>
</dbReference>
<keyword evidence="1" id="KW-0805">Transcription regulation</keyword>
<name>A0A1H0NJ01_9CLOT</name>
<feature type="domain" description="HTH gntR-type" evidence="4">
    <location>
        <begin position="9"/>
        <end position="77"/>
    </location>
</feature>
<dbReference type="PANTHER" id="PTHR38445:SF6">
    <property type="entry name" value="GNTR-FAMILY TRANSCRIPTIONAL REGULATOR"/>
    <property type="match status" value="1"/>
</dbReference>
<dbReference type="PROSITE" id="PS50949">
    <property type="entry name" value="HTH_GNTR"/>
    <property type="match status" value="1"/>
</dbReference>
<sequence>MEFELNSKEPIYIQIKRFMKMRIVSGELKEGERLLSVRDYASELKVNPNTILRVYAELENEGLINTQRGIGKFVTEDVENIKVLRKQASTDLLKDFILKSKVLGFSKEEIVELITEMYEEV</sequence>
<evidence type="ECO:0000313" key="8">
    <source>
        <dbReference type="Proteomes" id="UP000585258"/>
    </source>
</evidence>
<dbReference type="InterPro" id="IPR000524">
    <property type="entry name" value="Tscrpt_reg_HTH_GntR"/>
</dbReference>
<evidence type="ECO:0000256" key="3">
    <source>
        <dbReference type="ARBA" id="ARBA00023163"/>
    </source>
</evidence>